<dbReference type="InterPro" id="IPR036237">
    <property type="entry name" value="Xyl_isomerase-like_sf"/>
</dbReference>
<dbReference type="NCBIfam" id="TIGR00629">
    <property type="entry name" value="uvde"/>
    <property type="match status" value="1"/>
</dbReference>
<evidence type="ECO:0000256" key="2">
    <source>
        <dbReference type="ARBA" id="ARBA00022759"/>
    </source>
</evidence>
<keyword evidence="5" id="KW-0378">Hydrolase</keyword>
<sequence length="334" mass="36886">MKIGYPCMNNSLECTSASTFRLASYSEERLVETVASNLACLRRILEYNVAHGLLFFRIGSDIVPFASHAVNTFPWQTHFAAEFRAIGNYIKAHGMRISLHPDQFVVLNSPNPDIVQRSIAELVYQGAMLDLMELDSTAKLQIHLGGLYGDREAAIARFIAVWHTLPPAVQVRVVVENDDRLFSLQDCLQLHAATGLPILFDNFHHECLNHGEPMAEALRLAAATWHPTRDGVMMMDYSSQSRGERKGKHVGAIEEDLFREFVQQLQGLDVDIMLEIKDKEASAHRACTILRDLSMVPAAPAGYVAPNFPAAGQPAAPKSRKPRKSAAAGPATQA</sequence>
<dbReference type="PANTHER" id="PTHR31290:SF5">
    <property type="entry name" value="UV-DAMAGE ENDONUCLEASE"/>
    <property type="match status" value="1"/>
</dbReference>
<dbReference type="SUPFAM" id="SSF51658">
    <property type="entry name" value="Xylose isomerase-like"/>
    <property type="match status" value="1"/>
</dbReference>
<evidence type="ECO:0000256" key="6">
    <source>
        <dbReference type="ARBA" id="ARBA00023204"/>
    </source>
</evidence>
<keyword evidence="4" id="KW-0228">DNA excision</keyword>
<evidence type="ECO:0000256" key="3">
    <source>
        <dbReference type="ARBA" id="ARBA00022763"/>
    </source>
</evidence>
<gene>
    <name evidence="8" type="primary">uvsE</name>
    <name evidence="8" type="ORF">O9Z63_00720</name>
</gene>
<accession>A0ABY7PPV0</accession>
<dbReference type="PANTHER" id="PTHR31290">
    <property type="entry name" value="UV-DAMAGE ENDONUCLEASE"/>
    <property type="match status" value="1"/>
</dbReference>
<name>A0ABY7PPV0_9BACT</name>
<dbReference type="InterPro" id="IPR004601">
    <property type="entry name" value="UvdE"/>
</dbReference>
<evidence type="ECO:0000256" key="4">
    <source>
        <dbReference type="ARBA" id="ARBA00022769"/>
    </source>
</evidence>
<reference evidence="8 9" key="1">
    <citation type="journal article" date="2011" name="Int. J. Syst. Evol. Microbiol.">
        <title>Hymenobacter yonginensis sp. nov., isolated from a mesotrophic artificial lake.</title>
        <authorList>
            <person name="Joung Y."/>
            <person name="Cho S.H."/>
            <person name="Kim H."/>
            <person name="Kim S.B."/>
            <person name="Joh K."/>
        </authorList>
    </citation>
    <scope>NUCLEOTIDE SEQUENCE [LARGE SCALE GENOMIC DNA]</scope>
    <source>
        <strain evidence="8 9">KCTC 22745</strain>
    </source>
</reference>
<organism evidence="8 9">
    <name type="scientific">Hymenobacter yonginensis</name>
    <dbReference type="NCBI Taxonomy" id="748197"/>
    <lineage>
        <taxon>Bacteria</taxon>
        <taxon>Pseudomonadati</taxon>
        <taxon>Bacteroidota</taxon>
        <taxon>Cytophagia</taxon>
        <taxon>Cytophagales</taxon>
        <taxon>Hymenobacteraceae</taxon>
        <taxon>Hymenobacter</taxon>
    </lineage>
</organism>
<keyword evidence="2 8" id="KW-0255">Endonuclease</keyword>
<keyword evidence="3" id="KW-0227">DNA damage</keyword>
<dbReference type="GO" id="GO:0004519">
    <property type="term" value="F:endonuclease activity"/>
    <property type="evidence" value="ECO:0007669"/>
    <property type="project" value="UniProtKB-KW"/>
</dbReference>
<evidence type="ECO:0000313" key="8">
    <source>
        <dbReference type="EMBL" id="WBO84779.1"/>
    </source>
</evidence>
<dbReference type="RefSeq" id="WP_270127336.1">
    <property type="nucleotide sequence ID" value="NZ_CP115396.1"/>
</dbReference>
<feature type="region of interest" description="Disordered" evidence="7">
    <location>
        <begin position="308"/>
        <end position="334"/>
    </location>
</feature>
<dbReference type="EMBL" id="CP115396">
    <property type="protein sequence ID" value="WBO84779.1"/>
    <property type="molecule type" value="Genomic_DNA"/>
</dbReference>
<evidence type="ECO:0000256" key="7">
    <source>
        <dbReference type="SAM" id="MobiDB-lite"/>
    </source>
</evidence>
<dbReference type="Gene3D" id="3.20.20.150">
    <property type="entry name" value="Divalent-metal-dependent TIM barrel enzymes"/>
    <property type="match status" value="1"/>
</dbReference>
<keyword evidence="9" id="KW-1185">Reference proteome</keyword>
<evidence type="ECO:0000256" key="5">
    <source>
        <dbReference type="ARBA" id="ARBA00022801"/>
    </source>
</evidence>
<dbReference type="Proteomes" id="UP001211872">
    <property type="component" value="Chromosome"/>
</dbReference>
<keyword evidence="1" id="KW-0540">Nuclease</keyword>
<keyword evidence="6" id="KW-0234">DNA repair</keyword>
<dbReference type="Pfam" id="PF03851">
    <property type="entry name" value="UvdE"/>
    <property type="match status" value="1"/>
</dbReference>
<protein>
    <submittedName>
        <fullName evidence="8">UV DNA damage repair endonuclease UvsE</fullName>
    </submittedName>
</protein>
<evidence type="ECO:0000256" key="1">
    <source>
        <dbReference type="ARBA" id="ARBA00022722"/>
    </source>
</evidence>
<proteinExistence type="predicted"/>
<evidence type="ECO:0000313" key="9">
    <source>
        <dbReference type="Proteomes" id="UP001211872"/>
    </source>
</evidence>